<evidence type="ECO:0000259" key="2">
    <source>
        <dbReference type="Pfam" id="PF01593"/>
    </source>
</evidence>
<feature type="compositionally biased region" description="Acidic residues" evidence="1">
    <location>
        <begin position="549"/>
        <end position="558"/>
    </location>
</feature>
<dbReference type="InterPro" id="IPR002937">
    <property type="entry name" value="Amino_oxidase"/>
</dbReference>
<dbReference type="PANTHER" id="PTHR10742:SF414">
    <property type="entry name" value="CONTAINING AMINE OXIDASE, PUTATIVE (AFU_ORTHOLOGUE AFUA_3G12150)-RELATED"/>
    <property type="match status" value="1"/>
</dbReference>
<comment type="caution">
    <text evidence="3">The sequence shown here is derived from an EMBL/GenBank/DDBJ whole genome shotgun (WGS) entry which is preliminary data.</text>
</comment>
<evidence type="ECO:0000313" key="3">
    <source>
        <dbReference type="EMBL" id="RKU49626.1"/>
    </source>
</evidence>
<dbReference type="InterPro" id="IPR050281">
    <property type="entry name" value="Flavin_monoamine_oxidase"/>
</dbReference>
<proteinExistence type="predicted"/>
<dbReference type="GO" id="GO:0006338">
    <property type="term" value="P:chromatin remodeling"/>
    <property type="evidence" value="ECO:0007669"/>
    <property type="project" value="TreeGrafter"/>
</dbReference>
<dbReference type="OrthoDB" id="5046242at2759"/>
<reference evidence="3 4" key="1">
    <citation type="submission" date="2018-08" db="EMBL/GenBank/DDBJ databases">
        <title>Draft genome of the lignicolous fungus Coniochaeta pulveracea.</title>
        <authorList>
            <person name="Borstlap C.J."/>
            <person name="De Witt R.N."/>
            <person name="Botha A."/>
            <person name="Volschenk H."/>
        </authorList>
    </citation>
    <scope>NUCLEOTIDE SEQUENCE [LARGE SCALE GENOMIC DNA]</scope>
    <source>
        <strain evidence="3 4">CAB683</strain>
    </source>
</reference>
<name>A0A420YP80_9PEZI</name>
<organism evidence="3 4">
    <name type="scientific">Coniochaeta pulveracea</name>
    <dbReference type="NCBI Taxonomy" id="177199"/>
    <lineage>
        <taxon>Eukaryota</taxon>
        <taxon>Fungi</taxon>
        <taxon>Dikarya</taxon>
        <taxon>Ascomycota</taxon>
        <taxon>Pezizomycotina</taxon>
        <taxon>Sordariomycetes</taxon>
        <taxon>Sordariomycetidae</taxon>
        <taxon>Coniochaetales</taxon>
        <taxon>Coniochaetaceae</taxon>
        <taxon>Coniochaeta</taxon>
    </lineage>
</organism>
<dbReference type="Gene3D" id="3.50.50.60">
    <property type="entry name" value="FAD/NAD(P)-binding domain"/>
    <property type="match status" value="1"/>
</dbReference>
<dbReference type="GO" id="GO:0050660">
    <property type="term" value="F:flavin adenine dinucleotide binding"/>
    <property type="evidence" value="ECO:0007669"/>
    <property type="project" value="TreeGrafter"/>
</dbReference>
<gene>
    <name evidence="3" type="ORF">DL546_009619</name>
</gene>
<feature type="region of interest" description="Disordered" evidence="1">
    <location>
        <begin position="538"/>
        <end position="558"/>
    </location>
</feature>
<accession>A0A420YP80</accession>
<dbReference type="AlphaFoldDB" id="A0A420YP80"/>
<sequence length="558" mass="62153">MDAYFVSYTSASRRGSSRIYEDLKTIRLHSIVQLDPEELIRSLHAICENDDEGVPGSTKKPCIGVIGAGLAGLRCADLLLQYGFDVTVLEGRNRIGGRMHQEQLANGHLIDVGANWIHGTSDNPILDLAKQTRTVVGSWDTTPVVYDEEGKLFSVKDGEQYAELMWSIILEAFRYSEKHCSEISPDKTLHDFFKQRIVEAIPETEQGFGRKREIVMSMSELWGAFVGSPITRQSLKYFWLEECIEGENLFCASTYQKVLQAVASPVLEGADVRLNTRVSKIHGKSALDAKVKLETVDGQTLEFDEVVVTAPLGWLKQNLDAFDPPLPSRLSQAIGHIGYGCLEKVYLSFPEAFWLDPGGEGGRKVEGFCQWLAPKYALDTNPKRWTHEVVELGSLQGGTAHPTLLFYIYGEESQLTTSTVRSLDPKTKHDYICTFFKPYYTRLPNYDADSPKCRPTSSFTTDWLGDDMAGNGSYSNFQVGLLEGDKDIRVMREGVPDRGIWLAGEHTAPFVALGTVTGAYWSGESAGRRIAEVYGKRKKPKENVAGGEATEEEFPQML</sequence>
<protein>
    <recommendedName>
        <fullName evidence="2">Amine oxidase domain-containing protein</fullName>
    </recommendedName>
</protein>
<keyword evidence="4" id="KW-1185">Reference proteome</keyword>
<evidence type="ECO:0000313" key="4">
    <source>
        <dbReference type="Proteomes" id="UP000275385"/>
    </source>
</evidence>
<dbReference type="Gene3D" id="3.90.660.10">
    <property type="match status" value="1"/>
</dbReference>
<dbReference type="PANTHER" id="PTHR10742">
    <property type="entry name" value="FLAVIN MONOAMINE OXIDASE"/>
    <property type="match status" value="1"/>
</dbReference>
<dbReference type="InterPro" id="IPR036188">
    <property type="entry name" value="FAD/NAD-bd_sf"/>
</dbReference>
<dbReference type="SUPFAM" id="SSF54373">
    <property type="entry name" value="FAD-linked reductases, C-terminal domain"/>
    <property type="match status" value="1"/>
</dbReference>
<dbReference type="STRING" id="177199.A0A420YP80"/>
<dbReference type="GO" id="GO:0003682">
    <property type="term" value="F:chromatin binding"/>
    <property type="evidence" value="ECO:0007669"/>
    <property type="project" value="TreeGrafter"/>
</dbReference>
<dbReference type="SUPFAM" id="SSF51905">
    <property type="entry name" value="FAD/NAD(P)-binding domain"/>
    <property type="match status" value="1"/>
</dbReference>
<feature type="domain" description="Amine oxidase" evidence="2">
    <location>
        <begin position="70"/>
        <end position="530"/>
    </location>
</feature>
<dbReference type="GO" id="GO:0016491">
    <property type="term" value="F:oxidoreductase activity"/>
    <property type="evidence" value="ECO:0007669"/>
    <property type="project" value="InterPro"/>
</dbReference>
<dbReference type="EMBL" id="QVQW01000001">
    <property type="protein sequence ID" value="RKU49626.1"/>
    <property type="molecule type" value="Genomic_DNA"/>
</dbReference>
<dbReference type="Pfam" id="PF01593">
    <property type="entry name" value="Amino_oxidase"/>
    <property type="match status" value="1"/>
</dbReference>
<dbReference type="Proteomes" id="UP000275385">
    <property type="component" value="Unassembled WGS sequence"/>
</dbReference>
<evidence type="ECO:0000256" key="1">
    <source>
        <dbReference type="SAM" id="MobiDB-lite"/>
    </source>
</evidence>